<dbReference type="OrthoDB" id="9287at2157"/>
<comment type="caution">
    <text evidence="2">The sequence shown here is derived from an EMBL/GenBank/DDBJ whole genome shotgun (WGS) entry which is preliminary data.</text>
</comment>
<name>A0A7K4HLQ3_9EURY</name>
<dbReference type="Gene3D" id="3.30.460.10">
    <property type="entry name" value="Beta Polymerase, domain 2"/>
    <property type="match status" value="1"/>
</dbReference>
<accession>A0A7K4HLQ3</accession>
<evidence type="ECO:0000259" key="1">
    <source>
        <dbReference type="Pfam" id="PF18765"/>
    </source>
</evidence>
<dbReference type="InterPro" id="IPR036390">
    <property type="entry name" value="WH_DNA-bd_sf"/>
</dbReference>
<protein>
    <submittedName>
        <fullName evidence="2">Nucleotidyltransferase domain-containing protein</fullName>
    </submittedName>
</protein>
<dbReference type="RefSeq" id="WP_176787542.1">
    <property type="nucleotide sequence ID" value="NZ_JABXWR010000001.1"/>
</dbReference>
<dbReference type="Pfam" id="PF18765">
    <property type="entry name" value="Polbeta"/>
    <property type="match status" value="1"/>
</dbReference>
<dbReference type="CDD" id="cd05403">
    <property type="entry name" value="NT_KNTase_like"/>
    <property type="match status" value="1"/>
</dbReference>
<dbReference type="Proteomes" id="UP000570823">
    <property type="component" value="Unassembled WGS sequence"/>
</dbReference>
<gene>
    <name evidence="2" type="ORF">HWN36_01320</name>
</gene>
<feature type="domain" description="Polymerase beta nucleotidyltransferase" evidence="1">
    <location>
        <begin position="95"/>
        <end position="170"/>
    </location>
</feature>
<dbReference type="SUPFAM" id="SSF81301">
    <property type="entry name" value="Nucleotidyltransferase"/>
    <property type="match status" value="1"/>
</dbReference>
<dbReference type="AlphaFoldDB" id="A0A7K4HLQ3"/>
<dbReference type="CDD" id="cd00090">
    <property type="entry name" value="HTH_ARSR"/>
    <property type="match status" value="1"/>
</dbReference>
<dbReference type="EMBL" id="JABXWR010000001">
    <property type="protein sequence ID" value="NVO65987.1"/>
    <property type="molecule type" value="Genomic_DNA"/>
</dbReference>
<keyword evidence="2" id="KW-0808">Transferase</keyword>
<dbReference type="InterPro" id="IPR041633">
    <property type="entry name" value="Polbeta"/>
</dbReference>
<organism evidence="2 3">
    <name type="scientific">Methanofollis tationis</name>
    <dbReference type="NCBI Taxonomy" id="81417"/>
    <lineage>
        <taxon>Archaea</taxon>
        <taxon>Methanobacteriati</taxon>
        <taxon>Methanobacteriota</taxon>
        <taxon>Stenosarchaea group</taxon>
        <taxon>Methanomicrobia</taxon>
        <taxon>Methanomicrobiales</taxon>
        <taxon>Methanomicrobiaceae</taxon>
        <taxon>Methanofollis</taxon>
    </lineage>
</organism>
<dbReference type="Gene3D" id="1.10.10.10">
    <property type="entry name" value="Winged helix-like DNA-binding domain superfamily/Winged helix DNA-binding domain"/>
    <property type="match status" value="1"/>
</dbReference>
<dbReference type="InterPro" id="IPR011991">
    <property type="entry name" value="ArsR-like_HTH"/>
</dbReference>
<dbReference type="SUPFAM" id="SSF46785">
    <property type="entry name" value="Winged helix' DNA-binding domain"/>
    <property type="match status" value="1"/>
</dbReference>
<keyword evidence="3" id="KW-1185">Reference proteome</keyword>
<evidence type="ECO:0000313" key="2">
    <source>
        <dbReference type="EMBL" id="NVO65987.1"/>
    </source>
</evidence>
<sequence length="184" mass="21440">MFHVEQNISIQIVALLLRGDSHPRKLAKDLGTSHTTVLRKLKGLLDENVVDFRAEGKNRIYFLKKTLEARVYVFMTEWYTLGTLIEQAPHLRSVVRTIQEREDIPLAVLFGSYAKGTADQRSDIDVYIETGEREVKRELERCHSRLSIKIGSWDPENLLIQEIAKHHVVIKGVERYYEKTKFFE</sequence>
<proteinExistence type="predicted"/>
<dbReference type="InterPro" id="IPR043519">
    <property type="entry name" value="NT_sf"/>
</dbReference>
<dbReference type="GO" id="GO:0016740">
    <property type="term" value="F:transferase activity"/>
    <property type="evidence" value="ECO:0007669"/>
    <property type="project" value="UniProtKB-KW"/>
</dbReference>
<dbReference type="InterPro" id="IPR036388">
    <property type="entry name" value="WH-like_DNA-bd_sf"/>
</dbReference>
<reference evidence="2 3" key="1">
    <citation type="submission" date="2020-06" db="EMBL/GenBank/DDBJ databases">
        <title>Methanofollis fontis sp. nov., a methanogen isolated from marine sediments near a cold seep at Four-Way Closure Ridge offshore southwestern Taiwan.</title>
        <authorList>
            <person name="Chen S.-C."/>
            <person name="Teng N.-H."/>
            <person name="Lin Y.-S."/>
            <person name="Lai M.-C."/>
            <person name="Chen H.-H."/>
            <person name="Wang C.-C."/>
        </authorList>
    </citation>
    <scope>NUCLEOTIDE SEQUENCE [LARGE SCALE GENOMIC DNA]</scope>
    <source>
        <strain evidence="2 3">DSM 2702</strain>
    </source>
</reference>
<evidence type="ECO:0000313" key="3">
    <source>
        <dbReference type="Proteomes" id="UP000570823"/>
    </source>
</evidence>